<protein>
    <submittedName>
        <fullName evidence="2">Putative secreted protein</fullName>
    </submittedName>
</protein>
<reference evidence="2" key="1">
    <citation type="journal article" date="2014" name="Genome Announc.">
        <title>Complete sequencing and chromosome-scale genome assembly of the industrial progenitor strain P2niaD18 from the penicillin producer Penicillium chrysogenum.</title>
        <authorList>
            <person name="Specht T."/>
            <person name="Dahlmann T.A."/>
            <person name="Zadra I."/>
            <person name="Kurnsteiner H."/>
            <person name="Kuck U."/>
        </authorList>
    </citation>
    <scope>NUCLEOTIDE SEQUENCE [LARGE SCALE GENOMIC DNA]</scope>
    <source>
        <strain evidence="2">P2niaD18</strain>
    </source>
</reference>
<dbReference type="EMBL" id="CM002800">
    <property type="protein sequence ID" value="KZN86138.1"/>
    <property type="molecule type" value="Genomic_DNA"/>
</dbReference>
<evidence type="ECO:0000313" key="2">
    <source>
        <dbReference type="EMBL" id="KZN86138.1"/>
    </source>
</evidence>
<dbReference type="PhylomeDB" id="A0A167RL75"/>
<dbReference type="InterPro" id="IPR052820">
    <property type="entry name" value="PhiA_domain"/>
</dbReference>
<proteinExistence type="predicted"/>
<dbReference type="Proteomes" id="UP000076449">
    <property type="component" value="Chromosome III"/>
</dbReference>
<accession>A0A167RL75</accession>
<dbReference type="PANTHER" id="PTHR42047:SF1">
    <property type="entry name" value="PROTEIN, PUTATIVE (AFU_ORTHOLOGUE AFUA_6G03560)-RELATED"/>
    <property type="match status" value="1"/>
</dbReference>
<keyword evidence="1" id="KW-0732">Signal</keyword>
<dbReference type="AlphaFoldDB" id="A0A167RL75"/>
<gene>
    <name evidence="2" type="ORF">EN45_103350</name>
</gene>
<feature type="signal peptide" evidence="1">
    <location>
        <begin position="1"/>
        <end position="18"/>
    </location>
</feature>
<sequence length="197" mass="21316">MKQSTILALIPFLAGVNSLTTHQKPARFDVMAVSDGPVQYRALATSATFFWLGKGDGWTDSHCPPNVEKAGRCPPGKDTILKDAHTLDTVVPGQIIYVDSNYAVRASGPNSTHIDSGSKTGGFKYVPGDRYGQWEYQGDGFDGLLACPYNNGIYQVFVNSPDVKPRQGVKSDTCVPFTAGAFEYRLPANATAAAWEY</sequence>
<evidence type="ECO:0000256" key="1">
    <source>
        <dbReference type="SAM" id="SignalP"/>
    </source>
</evidence>
<feature type="chain" id="PRO_5007891950" evidence="1">
    <location>
        <begin position="19"/>
        <end position="197"/>
    </location>
</feature>
<dbReference type="PANTHER" id="PTHR42047">
    <property type="entry name" value="PROTEIN, PUTATIVE (AFU_ORTHOLOGUE AFUA_6G03560)-RELATED"/>
    <property type="match status" value="1"/>
</dbReference>
<name>A0A167RL75_PENCH</name>
<organism evidence="2">
    <name type="scientific">Penicillium chrysogenum</name>
    <name type="common">Penicillium notatum</name>
    <dbReference type="NCBI Taxonomy" id="5076"/>
    <lineage>
        <taxon>Eukaryota</taxon>
        <taxon>Fungi</taxon>
        <taxon>Dikarya</taxon>
        <taxon>Ascomycota</taxon>
        <taxon>Pezizomycotina</taxon>
        <taxon>Eurotiomycetes</taxon>
        <taxon>Eurotiomycetidae</taxon>
        <taxon>Eurotiales</taxon>
        <taxon>Aspergillaceae</taxon>
        <taxon>Penicillium</taxon>
        <taxon>Penicillium chrysogenum species complex</taxon>
    </lineage>
</organism>